<dbReference type="EMBL" id="FN595932">
    <property type="protein sequence ID" value="CBI29591.3"/>
    <property type="molecule type" value="Genomic_DNA"/>
</dbReference>
<reference evidence="2" key="1">
    <citation type="journal article" date="2007" name="Nature">
        <title>The grapevine genome sequence suggests ancestral hexaploidization in major angiosperm phyla.</title>
        <authorList>
            <consortium name="The French-Italian Public Consortium for Grapevine Genome Characterization."/>
            <person name="Jaillon O."/>
            <person name="Aury J.-M."/>
            <person name="Noel B."/>
            <person name="Policriti A."/>
            <person name="Clepet C."/>
            <person name="Casagrande A."/>
            <person name="Choisne N."/>
            <person name="Aubourg S."/>
            <person name="Vitulo N."/>
            <person name="Jubin C."/>
            <person name="Vezzi A."/>
            <person name="Legeai F."/>
            <person name="Hugueney P."/>
            <person name="Dasilva C."/>
            <person name="Horner D."/>
            <person name="Mica E."/>
            <person name="Jublot D."/>
            <person name="Poulain J."/>
            <person name="Bruyere C."/>
            <person name="Billault A."/>
            <person name="Segurens B."/>
            <person name="Gouyvenoux M."/>
            <person name="Ugarte E."/>
            <person name="Cattonaro F."/>
            <person name="Anthouard V."/>
            <person name="Vico V."/>
            <person name="Del Fabbro C."/>
            <person name="Alaux M."/>
            <person name="Di Gaspero G."/>
            <person name="Dumas V."/>
            <person name="Felice N."/>
            <person name="Paillard S."/>
            <person name="Juman I."/>
            <person name="Moroldo M."/>
            <person name="Scalabrin S."/>
            <person name="Canaguier A."/>
            <person name="Le Clainche I."/>
            <person name="Malacrida G."/>
            <person name="Durand E."/>
            <person name="Pesole G."/>
            <person name="Laucou V."/>
            <person name="Chatelet P."/>
            <person name="Merdinoglu D."/>
            <person name="Delledonne M."/>
            <person name="Pezzotti M."/>
            <person name="Lecharny A."/>
            <person name="Scarpelli C."/>
            <person name="Artiguenave F."/>
            <person name="Pe M.E."/>
            <person name="Valle G."/>
            <person name="Morgante M."/>
            <person name="Caboche M."/>
            <person name="Adam-Blondon A.-F."/>
            <person name="Weissenbach J."/>
            <person name="Quetier F."/>
            <person name="Wincker P."/>
        </authorList>
    </citation>
    <scope>NUCLEOTIDE SEQUENCE [LARGE SCALE GENOMIC DNA]</scope>
    <source>
        <strain evidence="2">cv. Pinot noir / PN40024</strain>
    </source>
</reference>
<keyword evidence="2" id="KW-1185">Reference proteome</keyword>
<dbReference type="InParanoid" id="D7TGG6"/>
<organism evidence="1 2">
    <name type="scientific">Vitis vinifera</name>
    <name type="common">Grape</name>
    <dbReference type="NCBI Taxonomy" id="29760"/>
    <lineage>
        <taxon>Eukaryota</taxon>
        <taxon>Viridiplantae</taxon>
        <taxon>Streptophyta</taxon>
        <taxon>Embryophyta</taxon>
        <taxon>Tracheophyta</taxon>
        <taxon>Spermatophyta</taxon>
        <taxon>Magnoliopsida</taxon>
        <taxon>eudicotyledons</taxon>
        <taxon>Gunneridae</taxon>
        <taxon>Pentapetalae</taxon>
        <taxon>rosids</taxon>
        <taxon>Vitales</taxon>
        <taxon>Vitaceae</taxon>
        <taxon>Viteae</taxon>
        <taxon>Vitis</taxon>
    </lineage>
</organism>
<evidence type="ECO:0000313" key="2">
    <source>
        <dbReference type="Proteomes" id="UP000009183"/>
    </source>
</evidence>
<dbReference type="Proteomes" id="UP000009183">
    <property type="component" value="Unassembled WGS sequence, unordered"/>
</dbReference>
<evidence type="ECO:0000313" key="1">
    <source>
        <dbReference type="EMBL" id="CBI29591.3"/>
    </source>
</evidence>
<dbReference type="PaxDb" id="29760-VIT_00s1860g00010.t01"/>
<proteinExistence type="predicted"/>
<accession>D7TGG6</accession>
<dbReference type="AlphaFoldDB" id="D7TGG6"/>
<name>D7TGG6_VITVI</name>
<feature type="non-terminal residue" evidence="1">
    <location>
        <position position="76"/>
    </location>
</feature>
<sequence length="76" mass="8691">ELLTVQGTCIIRVPSSIPTVPIFGFANLCGFLLARQNRDGLLFFWNHSAEHRHMLQRISTMADRSEISMQREFDVA</sequence>
<dbReference type="ExpressionAtlas" id="D7TGG6">
    <property type="expression patterns" value="baseline"/>
</dbReference>
<protein>
    <submittedName>
        <fullName evidence="1">Uncharacterized protein</fullName>
    </submittedName>
</protein>
<dbReference type="HOGENOM" id="CLU_2661905_0_0_1"/>
<gene>
    <name evidence="1" type="ORF">VIT_00s1860g00010</name>
</gene>